<dbReference type="InterPro" id="IPR013108">
    <property type="entry name" value="Amidohydro_3"/>
</dbReference>
<dbReference type="PANTHER" id="PTHR32027:SF0">
    <property type="entry name" value="CYTOSINE DEAMINASE"/>
    <property type="match status" value="1"/>
</dbReference>
<dbReference type="GO" id="GO:0046872">
    <property type="term" value="F:metal ion binding"/>
    <property type="evidence" value="ECO:0007669"/>
    <property type="project" value="UniProtKB-KW"/>
</dbReference>
<dbReference type="NCBIfam" id="NF005748">
    <property type="entry name" value="PRK07572.1"/>
    <property type="match status" value="1"/>
</dbReference>
<dbReference type="InterPro" id="IPR052349">
    <property type="entry name" value="Metallo-hydrolase_Enzymes"/>
</dbReference>
<protein>
    <submittedName>
        <fullName evidence="4">Cytosine deaminase</fullName>
    </submittedName>
</protein>
<accession>A0A656VPF3</accession>
<feature type="domain" description="Amidohydrolase 3" evidence="3">
    <location>
        <begin position="59"/>
        <end position="419"/>
    </location>
</feature>
<dbReference type="PANTHER" id="PTHR32027">
    <property type="entry name" value="CYTOSINE DEAMINASE"/>
    <property type="match status" value="1"/>
</dbReference>
<dbReference type="NCBIfam" id="NF006685">
    <property type="entry name" value="PRK09230.1"/>
    <property type="match status" value="1"/>
</dbReference>
<evidence type="ECO:0000313" key="4">
    <source>
        <dbReference type="EMBL" id="KMU53723.1"/>
    </source>
</evidence>
<proteinExistence type="predicted"/>
<dbReference type="GO" id="GO:0004131">
    <property type="term" value="F:cytosine deaminase activity"/>
    <property type="evidence" value="ECO:0007669"/>
    <property type="project" value="TreeGrafter"/>
</dbReference>
<gene>
    <name evidence="4" type="ORF">AB868_00885</name>
</gene>
<dbReference type="AlphaFoldDB" id="A0A656VPF3"/>
<dbReference type="Proteomes" id="UP000037482">
    <property type="component" value="Unassembled WGS sequence"/>
</dbReference>
<comment type="caution">
    <text evidence="4">The sequence shown here is derived from an EMBL/GenBank/DDBJ whole genome shotgun (WGS) entry which is preliminary data.</text>
</comment>
<dbReference type="GO" id="GO:0006209">
    <property type="term" value="P:cytosine catabolic process"/>
    <property type="evidence" value="ECO:0007669"/>
    <property type="project" value="TreeGrafter"/>
</dbReference>
<sequence>MAKRPLKFIDNLRLSGHEGLWQLAIEQGRIAHLVPQPEGQEWRIAHLVPQPEGQEWRSDVLDAQGGLALPAFVEPHIHLDTTQTAGQPAWNQSGTLFEGIERWAERKALLTHEDVKQRAWQTLKWQIANGVQYVRTHVDVSDPTLTALRAMLEVKQEVAPWVTLQIVAFPQEGILSYPNGEALLEEALRLGADVVGAIPHFEFTREYGVESLHKAFALAQKYDRLVDVHCDEIDDEQSRFVETVAALALKLEMGAKVTASHTTAMHSYNGAYASRLFRLLKMSGINFVANPLVNIHLQGRFDSYPKRRGVTRVKEMLEAEINVCFGHDDVFDPWYPLGTANMLQVLHMGLHVCQLMGYGQIDDGLKLITHHSARTLNLSDYGLAAGNSANLVILPAESGFDAVRRQTPVRYSIRQGAVIAETRPAETTLHLQQEETVDFRR</sequence>
<dbReference type="InterPro" id="IPR011059">
    <property type="entry name" value="Metal-dep_hydrolase_composite"/>
</dbReference>
<keyword evidence="2" id="KW-0378">Hydrolase</keyword>
<organism evidence="4 5">
    <name type="scientific">Serratia marcescens</name>
    <dbReference type="NCBI Taxonomy" id="615"/>
    <lineage>
        <taxon>Bacteria</taxon>
        <taxon>Pseudomonadati</taxon>
        <taxon>Pseudomonadota</taxon>
        <taxon>Gammaproteobacteria</taxon>
        <taxon>Enterobacterales</taxon>
        <taxon>Yersiniaceae</taxon>
        <taxon>Serratia</taxon>
    </lineage>
</organism>
<dbReference type="CDD" id="cd01293">
    <property type="entry name" value="Bact_CD"/>
    <property type="match status" value="1"/>
</dbReference>
<dbReference type="Gene3D" id="2.30.40.10">
    <property type="entry name" value="Urease, subunit C, domain 1"/>
    <property type="match status" value="1"/>
</dbReference>
<evidence type="ECO:0000313" key="5">
    <source>
        <dbReference type="Proteomes" id="UP000037482"/>
    </source>
</evidence>
<dbReference type="EMBL" id="LFJS01000007">
    <property type="protein sequence ID" value="KMU53723.1"/>
    <property type="molecule type" value="Genomic_DNA"/>
</dbReference>
<dbReference type="Gene3D" id="3.20.20.140">
    <property type="entry name" value="Metal-dependent hydrolases"/>
    <property type="match status" value="1"/>
</dbReference>
<evidence type="ECO:0000259" key="3">
    <source>
        <dbReference type="Pfam" id="PF07969"/>
    </source>
</evidence>
<keyword evidence="1" id="KW-0479">Metal-binding</keyword>
<dbReference type="InterPro" id="IPR032466">
    <property type="entry name" value="Metal_Hydrolase"/>
</dbReference>
<dbReference type="SUPFAM" id="SSF51556">
    <property type="entry name" value="Metallo-dependent hydrolases"/>
    <property type="match status" value="1"/>
</dbReference>
<dbReference type="FunFam" id="3.20.20.140:FF:000019">
    <property type="entry name" value="Cytosine deaminase"/>
    <property type="match status" value="1"/>
</dbReference>
<evidence type="ECO:0000256" key="1">
    <source>
        <dbReference type="ARBA" id="ARBA00022723"/>
    </source>
</evidence>
<dbReference type="GO" id="GO:0035888">
    <property type="term" value="F:isoguanine deaminase activity"/>
    <property type="evidence" value="ECO:0007669"/>
    <property type="project" value="TreeGrafter"/>
</dbReference>
<dbReference type="Pfam" id="PF07969">
    <property type="entry name" value="Amidohydro_3"/>
    <property type="match status" value="1"/>
</dbReference>
<name>A0A656VPF3_SERMA</name>
<reference evidence="4 5" key="1">
    <citation type="submission" date="2015-06" db="EMBL/GenBank/DDBJ databases">
        <title>Draft Genome of Serratia marcescens Strain AH0650_Sm1.</title>
        <authorList>
            <person name="Wan Y."/>
            <person name="Gorrie C."/>
            <person name="Holt K."/>
        </authorList>
    </citation>
    <scope>NUCLEOTIDE SEQUENCE [LARGE SCALE GENOMIC DNA]</scope>
    <source>
        <strain evidence="4 5">AH0650_Sm1</strain>
    </source>
</reference>
<evidence type="ECO:0000256" key="2">
    <source>
        <dbReference type="ARBA" id="ARBA00022801"/>
    </source>
</evidence>